<dbReference type="AlphaFoldDB" id="A0A5T9PZQ5"/>
<name>A0A5T9PZQ5_SALER</name>
<sequence>MNYSVIHSESTASVVALIEKEMAEWQLADYAITLLPNFYPGARQTLPGGASVVIDRAGFTKSPWGGTPQFAADARKAMTVKDAKARARVIRSVCDAEREALATALMLELFGISDLDPLLARLPKIDELTLLTVGDADKKAISEAFSVWLR</sequence>
<accession>A0A5T9PZQ5</accession>
<evidence type="ECO:0000313" key="1">
    <source>
        <dbReference type="EMBL" id="EBO0847911.1"/>
    </source>
</evidence>
<dbReference type="EMBL" id="AAGBIR010000025">
    <property type="protein sequence ID" value="EBO0847911.1"/>
    <property type="molecule type" value="Genomic_DNA"/>
</dbReference>
<organism evidence="1">
    <name type="scientific">Salmonella enterica</name>
    <name type="common">Salmonella choleraesuis</name>
    <dbReference type="NCBI Taxonomy" id="28901"/>
    <lineage>
        <taxon>Bacteria</taxon>
        <taxon>Pseudomonadati</taxon>
        <taxon>Pseudomonadota</taxon>
        <taxon>Gammaproteobacteria</taxon>
        <taxon>Enterobacterales</taxon>
        <taxon>Enterobacteriaceae</taxon>
        <taxon>Salmonella</taxon>
    </lineage>
</organism>
<comment type="caution">
    <text evidence="1">The sequence shown here is derived from an EMBL/GenBank/DDBJ whole genome shotgun (WGS) entry which is preliminary data.</text>
</comment>
<proteinExistence type="predicted"/>
<gene>
    <name evidence="1" type="ORF">DRI59_24975</name>
</gene>
<reference evidence="1" key="1">
    <citation type="submission" date="2018-06" db="EMBL/GenBank/DDBJ databases">
        <authorList>
            <consortium name="PulseNet: The National Subtyping Network for Foodborne Disease Surveillance"/>
            <person name="Tarr C.L."/>
            <person name="Trees E."/>
            <person name="Katz L.S."/>
            <person name="Carleton-Romer H.A."/>
            <person name="Stroika S."/>
            <person name="Kucerova Z."/>
            <person name="Roache K.F."/>
            <person name="Sabol A.L."/>
            <person name="Besser J."/>
            <person name="Gerner-Smidt P."/>
        </authorList>
    </citation>
    <scope>NUCLEOTIDE SEQUENCE</scope>
    <source>
        <strain evidence="1">PNUSAS044035</strain>
    </source>
</reference>
<protein>
    <submittedName>
        <fullName evidence="1">Uncharacterized protein</fullName>
    </submittedName>
</protein>